<dbReference type="InterPro" id="IPR027450">
    <property type="entry name" value="AlkB-like"/>
</dbReference>
<evidence type="ECO:0000256" key="2">
    <source>
        <dbReference type="ARBA" id="ARBA00012111"/>
    </source>
</evidence>
<dbReference type="EC" id="3.5.1.98" evidence="2"/>
<dbReference type="EMBL" id="NHYE01000925">
    <property type="protein sequence ID" value="PPR01595.1"/>
    <property type="molecule type" value="Genomic_DNA"/>
</dbReference>
<dbReference type="FunFam" id="3.40.800.20:FF:000001">
    <property type="entry name" value="Histone deacetylase"/>
    <property type="match status" value="1"/>
</dbReference>
<keyword evidence="6" id="KW-0805">Transcription regulation</keyword>
<comment type="similarity">
    <text evidence="9">Belongs to the histone deacetylase family. HD Type 1 subfamily.</text>
</comment>
<keyword evidence="4" id="KW-0378">Hydrolase</keyword>
<dbReference type="PANTHER" id="PTHR10625">
    <property type="entry name" value="HISTONE DEACETYLASE HDAC1-RELATED"/>
    <property type="match status" value="1"/>
</dbReference>
<evidence type="ECO:0000256" key="4">
    <source>
        <dbReference type="ARBA" id="ARBA00022801"/>
    </source>
</evidence>
<comment type="subcellular location">
    <subcellularLocation>
        <location evidence="1">Nucleus</location>
    </subcellularLocation>
</comment>
<dbReference type="SUPFAM" id="SSF52768">
    <property type="entry name" value="Arginase/deacetylase"/>
    <property type="match status" value="1"/>
</dbReference>
<dbReference type="InterPro" id="IPR037138">
    <property type="entry name" value="His_deacetylse_dom_sf"/>
</dbReference>
<keyword evidence="13" id="KW-1185">Reference proteome</keyword>
<accession>A0A409YF37</accession>
<dbReference type="InterPro" id="IPR000286">
    <property type="entry name" value="HDACs"/>
</dbReference>
<feature type="region of interest" description="Disordered" evidence="10">
    <location>
        <begin position="745"/>
        <end position="799"/>
    </location>
</feature>
<feature type="region of interest" description="Disordered" evidence="10">
    <location>
        <begin position="881"/>
        <end position="907"/>
    </location>
</feature>
<gene>
    <name evidence="12" type="ORF">CVT26_013334</name>
</gene>
<sequence length="907" mass="100950">MSTKVEILPLDSQSSSNDEVYKRKRGLSIDGHSYQPDDTTSSSIPGLEAAVPSKKPRFLRIHIPPELVATDTSVNDVQQDTHSLFSASDTYSLFDELEDDTTSSPHGDAHYDDNIPAIRTQPPIPGLFFDPSVLLPLKLANEVVSFCMRTYFVSPLDNQVMLFGRFTPPSDPLKSSTGFPPILSSLLEKLSSLLQPVLCPETYHLLFPAKPTTARQAIINLYQPGEGITPHVDLLGRYGDGIIGVSFSSGSVMRFDKVRPVESDTQTRWDVYLPERSIIVLSQEARFDWTHGIDKKTKDHVSDSGSPDNPSTSWIERGTRLSVTFRWMLPGAEVVGDADVGAYTYGMSHLMKPHRMRITHELATAYGMLDKMHVLRPKRATPEQMTAFHTDEYIHFLYNVTPETAEKMSYQRSRFLVGDDNPPFEGVFEFCSISAGGSISAAERLASGAADIAINWAGGLHHAKKREAAGFCYINDIVLGILELLRTYPRVLYIDIDCHHGDGVEEAFYTTDRVMTCSFHKFGEFFPGTGTQEDTGAGKGKGYSVNVPLKDGVSDEAFKSVFDPIVTKILEVFQPSVVVLQCGADSLAGDKLGCLNLTMHGHAHCVQFLRKYNIPLKLLGGGGYTVRNVAKCWTYETACALGIENEIDPNLPWNEYFEWFGPNYRLEVPENNMEDLNLKDGSLDNVREAALEHLSQLGTAPSVQMQDVPRESLGKHLGFTKERRLKPDYLDEKLARYSSYVYNLQDSDSTDDSQESDEYDSDVSSSSANHWRRTPYRSSSVSRSNGRYSSRPPYTSASERRRMSIVTGKYFDIPVHEDGYGHYEYGSTPVKKAKRKFFGGESDVWEGGIDVQQMINVRTTLANGFANDFPEIIQNGGLNGTVAGDEDGLEDGEEGDEYDEDISMSIE</sequence>
<evidence type="ECO:0000256" key="8">
    <source>
        <dbReference type="ARBA" id="ARBA00023242"/>
    </source>
</evidence>
<keyword evidence="7" id="KW-0804">Transcription</keyword>
<dbReference type="InterPro" id="IPR037151">
    <property type="entry name" value="AlkB-like_sf"/>
</dbReference>
<proteinExistence type="inferred from homology"/>
<evidence type="ECO:0000256" key="10">
    <source>
        <dbReference type="SAM" id="MobiDB-lite"/>
    </source>
</evidence>
<dbReference type="InterPro" id="IPR003084">
    <property type="entry name" value="HDAC_I/II"/>
</dbReference>
<feature type="compositionally biased region" description="Acidic residues" evidence="10">
    <location>
        <begin position="748"/>
        <end position="761"/>
    </location>
</feature>
<evidence type="ECO:0000256" key="7">
    <source>
        <dbReference type="ARBA" id="ARBA00023163"/>
    </source>
</evidence>
<dbReference type="PRINTS" id="PR01271">
    <property type="entry name" value="HISDACETLASE"/>
</dbReference>
<dbReference type="PRINTS" id="PR01270">
    <property type="entry name" value="HDASUPER"/>
</dbReference>
<feature type="compositionally biased region" description="Low complexity" evidence="10">
    <location>
        <begin position="776"/>
        <end position="791"/>
    </location>
</feature>
<dbReference type="PANTHER" id="PTHR10625:SF2">
    <property type="entry name" value="HISTONE DEACETYLASE"/>
    <property type="match status" value="1"/>
</dbReference>
<reference evidence="12 13" key="1">
    <citation type="journal article" date="2018" name="Evol. Lett.">
        <title>Horizontal gene cluster transfer increased hallucinogenic mushroom diversity.</title>
        <authorList>
            <person name="Reynolds H.T."/>
            <person name="Vijayakumar V."/>
            <person name="Gluck-Thaler E."/>
            <person name="Korotkin H.B."/>
            <person name="Matheny P.B."/>
            <person name="Slot J.C."/>
        </authorList>
    </citation>
    <scope>NUCLEOTIDE SEQUENCE [LARGE SCALE GENOMIC DNA]</scope>
    <source>
        <strain evidence="12 13">SRW20</strain>
    </source>
</reference>
<dbReference type="Pfam" id="PF13532">
    <property type="entry name" value="2OG-FeII_Oxy_2"/>
    <property type="match status" value="1"/>
</dbReference>
<dbReference type="OrthoDB" id="1918432at2759"/>
<evidence type="ECO:0000256" key="1">
    <source>
        <dbReference type="ARBA" id="ARBA00004123"/>
    </source>
</evidence>
<keyword evidence="3" id="KW-0678">Repressor</keyword>
<dbReference type="Pfam" id="PF00850">
    <property type="entry name" value="Hist_deacetyl"/>
    <property type="match status" value="1"/>
</dbReference>
<dbReference type="SUPFAM" id="SSF51197">
    <property type="entry name" value="Clavaminate synthase-like"/>
    <property type="match status" value="1"/>
</dbReference>
<feature type="compositionally biased region" description="Acidic residues" evidence="10">
    <location>
        <begin position="884"/>
        <end position="907"/>
    </location>
</feature>
<protein>
    <recommendedName>
        <fullName evidence="2">histone deacetylase</fullName>
        <ecNumber evidence="2">3.5.1.98</ecNumber>
    </recommendedName>
</protein>
<dbReference type="STRING" id="231916.A0A409YF37"/>
<dbReference type="CDD" id="cd09991">
    <property type="entry name" value="HDAC_classI"/>
    <property type="match status" value="1"/>
</dbReference>
<dbReference type="AlphaFoldDB" id="A0A409YF37"/>
<dbReference type="Proteomes" id="UP000284706">
    <property type="component" value="Unassembled WGS sequence"/>
</dbReference>
<dbReference type="PROSITE" id="PS51471">
    <property type="entry name" value="FE2OG_OXY"/>
    <property type="match status" value="1"/>
</dbReference>
<dbReference type="InterPro" id="IPR023696">
    <property type="entry name" value="Ureohydrolase_dom_sf"/>
</dbReference>
<evidence type="ECO:0000313" key="12">
    <source>
        <dbReference type="EMBL" id="PPR01595.1"/>
    </source>
</evidence>
<dbReference type="GO" id="GO:0070210">
    <property type="term" value="C:Rpd3L-Expanded complex"/>
    <property type="evidence" value="ECO:0007669"/>
    <property type="project" value="TreeGrafter"/>
</dbReference>
<feature type="domain" description="Fe2OG dioxygenase" evidence="11">
    <location>
        <begin position="210"/>
        <end position="329"/>
    </location>
</feature>
<organism evidence="12 13">
    <name type="scientific">Gymnopilus dilepis</name>
    <dbReference type="NCBI Taxonomy" id="231916"/>
    <lineage>
        <taxon>Eukaryota</taxon>
        <taxon>Fungi</taxon>
        <taxon>Dikarya</taxon>
        <taxon>Basidiomycota</taxon>
        <taxon>Agaricomycotina</taxon>
        <taxon>Agaricomycetes</taxon>
        <taxon>Agaricomycetidae</taxon>
        <taxon>Agaricales</taxon>
        <taxon>Agaricineae</taxon>
        <taxon>Hymenogastraceae</taxon>
        <taxon>Gymnopilus</taxon>
    </lineage>
</organism>
<dbReference type="InterPro" id="IPR005123">
    <property type="entry name" value="Oxoglu/Fe-dep_dioxygenase_dom"/>
</dbReference>
<comment type="caution">
    <text evidence="12">The sequence shown here is derived from an EMBL/GenBank/DDBJ whole genome shotgun (WGS) entry which is preliminary data.</text>
</comment>
<evidence type="ECO:0000259" key="11">
    <source>
        <dbReference type="PROSITE" id="PS51471"/>
    </source>
</evidence>
<dbReference type="GO" id="GO:0031507">
    <property type="term" value="P:heterochromatin formation"/>
    <property type="evidence" value="ECO:0007669"/>
    <property type="project" value="TreeGrafter"/>
</dbReference>
<evidence type="ECO:0000256" key="5">
    <source>
        <dbReference type="ARBA" id="ARBA00022853"/>
    </source>
</evidence>
<dbReference type="GO" id="GO:0032221">
    <property type="term" value="C:Rpd3S complex"/>
    <property type="evidence" value="ECO:0007669"/>
    <property type="project" value="UniProtKB-ARBA"/>
</dbReference>
<evidence type="ECO:0000256" key="6">
    <source>
        <dbReference type="ARBA" id="ARBA00023015"/>
    </source>
</evidence>
<dbReference type="Gene3D" id="2.60.120.590">
    <property type="entry name" value="Alpha-ketoglutarate-dependent dioxygenase AlkB-like"/>
    <property type="match status" value="1"/>
</dbReference>
<dbReference type="InterPro" id="IPR023801">
    <property type="entry name" value="His_deacetylse_dom"/>
</dbReference>
<keyword evidence="8" id="KW-0539">Nucleus</keyword>
<evidence type="ECO:0000313" key="13">
    <source>
        <dbReference type="Proteomes" id="UP000284706"/>
    </source>
</evidence>
<dbReference type="Gene3D" id="3.40.800.20">
    <property type="entry name" value="Histone deacetylase domain"/>
    <property type="match status" value="1"/>
</dbReference>
<feature type="region of interest" description="Disordered" evidence="10">
    <location>
        <begin position="1"/>
        <end position="48"/>
    </location>
</feature>
<keyword evidence="5" id="KW-0156">Chromatin regulator</keyword>
<evidence type="ECO:0000256" key="3">
    <source>
        <dbReference type="ARBA" id="ARBA00022491"/>
    </source>
</evidence>
<name>A0A409YF37_9AGAR</name>
<evidence type="ECO:0000256" key="9">
    <source>
        <dbReference type="ARBA" id="ARBA00061569"/>
    </source>
</evidence>
<dbReference type="InParanoid" id="A0A409YF37"/>
<dbReference type="GO" id="GO:0141221">
    <property type="term" value="F:histone deacetylase activity, hydrolytic mechanism"/>
    <property type="evidence" value="ECO:0007669"/>
    <property type="project" value="UniProtKB-EC"/>
</dbReference>